<keyword evidence="2" id="KW-1185">Reference proteome</keyword>
<name>A0A401ZSW2_9CHLR</name>
<dbReference type="AlphaFoldDB" id="A0A401ZSW2"/>
<comment type="caution">
    <text evidence="1">The sequence shown here is derived from an EMBL/GenBank/DDBJ whole genome shotgun (WGS) entry which is preliminary data.</text>
</comment>
<sequence length="402" mass="45788">MVLCCYERKRGEYNLMQIPSRFEVKTLMEEHYDPCISLFMPVEQVGPETQQNPVRLRNQLREIEKQLEQHAQFASMKSELLKPLLKLPDNHELWLEPCQGLAIFRSLDQFHCYHLPERVKEQQVISSHFYLKPLLSFLANDGRFYVLALSQNEIRLLEGTRYTVQDVLLPEQVPESLAATLQYEQPEKELQYHSTGSGALVGKSGRHTLVFHGKGESDEAKEQLTRYFQQINHGLRELLHDETVPMVLAGVEYLTALYRKANTYPHLLENSLAGNPDELSPQELHQKTLPLVEPVLEQGQRQALAQYQENVGTEMASNNITLVVPAAHEGRIASLFIARDHEQWGRFNPLTEAMEVHETAMPGDDDLLERAATQCVLHGGAVYILNQPDAIGGQLAAAVFRY</sequence>
<reference evidence="2" key="1">
    <citation type="submission" date="2018-12" db="EMBL/GenBank/DDBJ databases">
        <title>Tengunoibacter tsumagoiensis gen. nov., sp. nov., Dictyobacter kobayashii sp. nov., D. alpinus sp. nov., and D. joshuensis sp. nov. and description of Dictyobacteraceae fam. nov. within the order Ktedonobacterales isolated from Tengu-no-mugimeshi.</title>
        <authorList>
            <person name="Wang C.M."/>
            <person name="Zheng Y."/>
            <person name="Sakai Y."/>
            <person name="Toyoda A."/>
            <person name="Minakuchi Y."/>
            <person name="Abe K."/>
            <person name="Yokota A."/>
            <person name="Yabe S."/>
        </authorList>
    </citation>
    <scope>NUCLEOTIDE SEQUENCE [LARGE SCALE GENOMIC DNA]</scope>
    <source>
        <strain evidence="2">S-27</strain>
    </source>
</reference>
<evidence type="ECO:0008006" key="3">
    <source>
        <dbReference type="Google" id="ProtNLM"/>
    </source>
</evidence>
<dbReference type="EMBL" id="BIFQ01000002">
    <property type="protein sequence ID" value="GCE09870.1"/>
    <property type="molecule type" value="Genomic_DNA"/>
</dbReference>
<dbReference type="InterPro" id="IPR041289">
    <property type="entry name" value="Bact_RF_family3"/>
</dbReference>
<accession>A0A401ZSW2</accession>
<protein>
    <recommendedName>
        <fullName evidence="3">Chemotaxis protein</fullName>
    </recommendedName>
</protein>
<dbReference type="Pfam" id="PF18845">
    <property type="entry name" value="baeRF_family3"/>
    <property type="match status" value="1"/>
</dbReference>
<proteinExistence type="predicted"/>
<gene>
    <name evidence="1" type="ORF">KDAU_71990</name>
</gene>
<evidence type="ECO:0000313" key="2">
    <source>
        <dbReference type="Proteomes" id="UP000287224"/>
    </source>
</evidence>
<organism evidence="1 2">
    <name type="scientific">Dictyobacter aurantiacus</name>
    <dbReference type="NCBI Taxonomy" id="1936993"/>
    <lineage>
        <taxon>Bacteria</taxon>
        <taxon>Bacillati</taxon>
        <taxon>Chloroflexota</taxon>
        <taxon>Ktedonobacteria</taxon>
        <taxon>Ktedonobacterales</taxon>
        <taxon>Dictyobacteraceae</taxon>
        <taxon>Dictyobacter</taxon>
    </lineage>
</organism>
<dbReference type="Proteomes" id="UP000287224">
    <property type="component" value="Unassembled WGS sequence"/>
</dbReference>
<evidence type="ECO:0000313" key="1">
    <source>
        <dbReference type="EMBL" id="GCE09870.1"/>
    </source>
</evidence>